<evidence type="ECO:0000256" key="4">
    <source>
        <dbReference type="ARBA" id="ARBA00022801"/>
    </source>
</evidence>
<organism evidence="7 8">
    <name type="scientific">Mycolicibacterium hassiacum (strain DSM 44199 / CIP 105218 / JCM 12690 / 3849)</name>
    <name type="common">Mycobacterium hassiacum</name>
    <dbReference type="NCBI Taxonomy" id="1122247"/>
    <lineage>
        <taxon>Bacteria</taxon>
        <taxon>Bacillati</taxon>
        <taxon>Actinomycetota</taxon>
        <taxon>Actinomycetes</taxon>
        <taxon>Mycobacteriales</taxon>
        <taxon>Mycobacteriaceae</taxon>
        <taxon>Mycolicibacterium</taxon>
    </lineage>
</organism>
<dbReference type="Proteomes" id="UP000006265">
    <property type="component" value="Unassembled WGS sequence"/>
</dbReference>
<reference evidence="7 8" key="1">
    <citation type="journal article" date="2012" name="J. Bacteriol.">
        <title>Genome sequence of Mycobacterium hassiacum DSM 44199, a rare source of heat-stable mycobacterial proteins.</title>
        <authorList>
            <person name="Tiago I."/>
            <person name="Maranha A."/>
            <person name="Mendes V."/>
            <person name="Alarico S."/>
            <person name="Moynihan P.J."/>
            <person name="Clarke A.J."/>
            <person name="Macedo-Ribeiro S."/>
            <person name="Pereira P.J."/>
            <person name="Empadinhas N."/>
        </authorList>
    </citation>
    <scope>NUCLEOTIDE SEQUENCE [LARGE SCALE GENOMIC DNA]</scope>
    <source>
        <strain evidence="8">DSM 44199 / CIP 105218 / JCM 12690 / 3849</strain>
    </source>
</reference>
<dbReference type="Pfam" id="PF00933">
    <property type="entry name" value="Glyco_hydro_3"/>
    <property type="match status" value="1"/>
</dbReference>
<evidence type="ECO:0000256" key="3">
    <source>
        <dbReference type="ARBA" id="ARBA00012663"/>
    </source>
</evidence>
<sequence length="117" mass="12014">MMIGHLQVPGLTGTEPASLSAAAYQLLRSGGYGGPPFTGLIFTDDLSGMAAVTAQHTVPEAVLRALQAGADVALWISTDAVPTVLDTLERAVEGKELPIARVDEALARVVKAKTGCG</sequence>
<dbReference type="GO" id="GO:0004563">
    <property type="term" value="F:beta-N-acetylhexosaminidase activity"/>
    <property type="evidence" value="ECO:0007669"/>
    <property type="project" value="UniProtKB-EC"/>
</dbReference>
<accession>K5BC79</accession>
<comment type="catalytic activity">
    <reaction evidence="1">
        <text>Hydrolysis of terminal non-reducing N-acetyl-D-hexosamine residues in N-acetyl-beta-D-hexosaminides.</text>
        <dbReference type="EC" id="3.2.1.52"/>
    </reaction>
</comment>
<evidence type="ECO:0000313" key="8">
    <source>
        <dbReference type="Proteomes" id="UP000006265"/>
    </source>
</evidence>
<dbReference type="Gene3D" id="3.20.20.300">
    <property type="entry name" value="Glycoside hydrolase, family 3, N-terminal domain"/>
    <property type="match status" value="1"/>
</dbReference>
<dbReference type="STRING" id="1122247.GCA_000379865_03828"/>
<dbReference type="InterPro" id="IPR001764">
    <property type="entry name" value="Glyco_hydro_3_N"/>
</dbReference>
<evidence type="ECO:0000313" key="7">
    <source>
        <dbReference type="EMBL" id="EKF24995.1"/>
    </source>
</evidence>
<dbReference type="AlphaFoldDB" id="K5BC79"/>
<protein>
    <recommendedName>
        <fullName evidence="3">beta-N-acetylhexosaminidase</fullName>
        <ecNumber evidence="3">3.2.1.52</ecNumber>
    </recommendedName>
</protein>
<dbReference type="PANTHER" id="PTHR30480:SF13">
    <property type="entry name" value="BETA-HEXOSAMINIDASE"/>
    <property type="match status" value="1"/>
</dbReference>
<feature type="domain" description="Glycoside hydrolase family 3 N-terminal" evidence="6">
    <location>
        <begin position="2"/>
        <end position="111"/>
    </location>
</feature>
<dbReference type="eggNOG" id="COG1472">
    <property type="taxonomic scope" value="Bacteria"/>
</dbReference>
<dbReference type="PATRIC" id="fig|1122247.3.peg.939"/>
<evidence type="ECO:0000256" key="1">
    <source>
        <dbReference type="ARBA" id="ARBA00001231"/>
    </source>
</evidence>
<dbReference type="InterPro" id="IPR050226">
    <property type="entry name" value="NagZ_Beta-hexosaminidase"/>
</dbReference>
<evidence type="ECO:0000256" key="2">
    <source>
        <dbReference type="ARBA" id="ARBA00005336"/>
    </source>
</evidence>
<dbReference type="EC" id="3.2.1.52" evidence="3"/>
<keyword evidence="8" id="KW-1185">Reference proteome</keyword>
<dbReference type="EMBL" id="AMRA01000026">
    <property type="protein sequence ID" value="EKF24995.1"/>
    <property type="molecule type" value="Genomic_DNA"/>
</dbReference>
<comment type="similarity">
    <text evidence="2">Belongs to the glycosyl hydrolase 3 family.</text>
</comment>
<evidence type="ECO:0000259" key="6">
    <source>
        <dbReference type="Pfam" id="PF00933"/>
    </source>
</evidence>
<keyword evidence="4 7" id="KW-0378">Hydrolase</keyword>
<comment type="caution">
    <text evidence="7">The sequence shown here is derived from an EMBL/GenBank/DDBJ whole genome shotgun (WGS) entry which is preliminary data.</text>
</comment>
<gene>
    <name evidence="7" type="ORF">C731_0978</name>
</gene>
<dbReference type="GO" id="GO:0009254">
    <property type="term" value="P:peptidoglycan turnover"/>
    <property type="evidence" value="ECO:0007669"/>
    <property type="project" value="TreeGrafter"/>
</dbReference>
<evidence type="ECO:0000256" key="5">
    <source>
        <dbReference type="ARBA" id="ARBA00023295"/>
    </source>
</evidence>
<dbReference type="PANTHER" id="PTHR30480">
    <property type="entry name" value="BETA-HEXOSAMINIDASE-RELATED"/>
    <property type="match status" value="1"/>
</dbReference>
<dbReference type="InterPro" id="IPR036962">
    <property type="entry name" value="Glyco_hydro_3_N_sf"/>
</dbReference>
<proteinExistence type="inferred from homology"/>
<keyword evidence="5" id="KW-0326">Glycosidase</keyword>
<dbReference type="GO" id="GO:0005975">
    <property type="term" value="P:carbohydrate metabolic process"/>
    <property type="evidence" value="ECO:0007669"/>
    <property type="project" value="InterPro"/>
</dbReference>
<dbReference type="SUPFAM" id="SSF51445">
    <property type="entry name" value="(Trans)glycosidases"/>
    <property type="match status" value="1"/>
</dbReference>
<name>K5BC79_MYCHD</name>
<dbReference type="InterPro" id="IPR017853">
    <property type="entry name" value="GH"/>
</dbReference>